<dbReference type="SMART" id="SM00633">
    <property type="entry name" value="Glyco_10"/>
    <property type="match status" value="1"/>
</dbReference>
<keyword evidence="7" id="KW-0732">Signal</keyword>
<keyword evidence="1 6" id="KW-0378">Hydrolase</keyword>
<keyword evidence="10" id="KW-1185">Reference proteome</keyword>
<dbReference type="SUPFAM" id="SSF51445">
    <property type="entry name" value="(Trans)glycosidases"/>
    <property type="match status" value="1"/>
</dbReference>
<dbReference type="PRINTS" id="PR00134">
    <property type="entry name" value="GLHYDRLASE10"/>
</dbReference>
<evidence type="ECO:0000256" key="6">
    <source>
        <dbReference type="RuleBase" id="RU361174"/>
    </source>
</evidence>
<feature type="chain" id="PRO_5010541904" description="Beta-xylanase" evidence="7">
    <location>
        <begin position="22"/>
        <end position="375"/>
    </location>
</feature>
<dbReference type="Gene3D" id="3.20.20.80">
    <property type="entry name" value="Glycosidases"/>
    <property type="match status" value="1"/>
</dbReference>
<dbReference type="Proteomes" id="UP000190541">
    <property type="component" value="Unassembled WGS sequence"/>
</dbReference>
<gene>
    <name evidence="9" type="ORF">SAMN05660226_01431</name>
</gene>
<feature type="signal peptide" evidence="7">
    <location>
        <begin position="1"/>
        <end position="21"/>
    </location>
</feature>
<dbReference type="GO" id="GO:0031176">
    <property type="term" value="F:endo-1,4-beta-xylanase activity"/>
    <property type="evidence" value="ECO:0007669"/>
    <property type="project" value="UniProtKB-EC"/>
</dbReference>
<evidence type="ECO:0000256" key="2">
    <source>
        <dbReference type="ARBA" id="ARBA00023277"/>
    </source>
</evidence>
<protein>
    <recommendedName>
        <fullName evidence="6">Beta-xylanase</fullName>
        <ecNumber evidence="6">3.2.1.8</ecNumber>
    </recommendedName>
</protein>
<dbReference type="GO" id="GO:0045493">
    <property type="term" value="P:xylan catabolic process"/>
    <property type="evidence" value="ECO:0007669"/>
    <property type="project" value="UniProtKB-KW"/>
</dbReference>
<evidence type="ECO:0000256" key="1">
    <source>
        <dbReference type="ARBA" id="ARBA00022801"/>
    </source>
</evidence>
<evidence type="ECO:0000256" key="3">
    <source>
        <dbReference type="ARBA" id="ARBA00023295"/>
    </source>
</evidence>
<feature type="domain" description="GH10" evidence="8">
    <location>
        <begin position="29"/>
        <end position="371"/>
    </location>
</feature>
<keyword evidence="2 6" id="KW-0119">Carbohydrate metabolism</keyword>
<keyword evidence="9" id="KW-0858">Xylan degradation</keyword>
<dbReference type="EC" id="3.2.1.8" evidence="6"/>
<dbReference type="InterPro" id="IPR044846">
    <property type="entry name" value="GH10"/>
</dbReference>
<comment type="similarity">
    <text evidence="6">Belongs to the glycosyl hydrolase 10 (cellulase F) family.</text>
</comment>
<dbReference type="AlphaFoldDB" id="A0A1T5BFY3"/>
<feature type="active site" description="Nucleophile" evidence="5">
    <location>
        <position position="265"/>
    </location>
</feature>
<keyword evidence="4 6" id="KW-0624">Polysaccharide degradation</keyword>
<organism evidence="9 10">
    <name type="scientific">Parapedobacter luteus</name>
    <dbReference type="NCBI Taxonomy" id="623280"/>
    <lineage>
        <taxon>Bacteria</taxon>
        <taxon>Pseudomonadati</taxon>
        <taxon>Bacteroidota</taxon>
        <taxon>Sphingobacteriia</taxon>
        <taxon>Sphingobacteriales</taxon>
        <taxon>Sphingobacteriaceae</taxon>
        <taxon>Parapedobacter</taxon>
    </lineage>
</organism>
<proteinExistence type="inferred from homology"/>
<keyword evidence="3 6" id="KW-0326">Glycosidase</keyword>
<evidence type="ECO:0000256" key="4">
    <source>
        <dbReference type="ARBA" id="ARBA00023326"/>
    </source>
</evidence>
<dbReference type="PROSITE" id="PS00591">
    <property type="entry name" value="GH10_1"/>
    <property type="match status" value="1"/>
</dbReference>
<dbReference type="PANTHER" id="PTHR31490:SF90">
    <property type="entry name" value="ENDO-1,4-BETA-XYLANASE A"/>
    <property type="match status" value="1"/>
</dbReference>
<reference evidence="9 10" key="1">
    <citation type="submission" date="2017-02" db="EMBL/GenBank/DDBJ databases">
        <authorList>
            <person name="Peterson S.W."/>
        </authorList>
    </citation>
    <scope>NUCLEOTIDE SEQUENCE [LARGE SCALE GENOMIC DNA]</scope>
    <source>
        <strain evidence="9 10">DSM 22899</strain>
    </source>
</reference>
<dbReference type="PANTHER" id="PTHR31490">
    <property type="entry name" value="GLYCOSYL HYDROLASE"/>
    <property type="match status" value="1"/>
</dbReference>
<dbReference type="PROSITE" id="PS51760">
    <property type="entry name" value="GH10_2"/>
    <property type="match status" value="1"/>
</dbReference>
<evidence type="ECO:0000259" key="8">
    <source>
        <dbReference type="PROSITE" id="PS51760"/>
    </source>
</evidence>
<comment type="catalytic activity">
    <reaction evidence="6">
        <text>Endohydrolysis of (1-&gt;4)-beta-D-xylosidic linkages in xylans.</text>
        <dbReference type="EC" id="3.2.1.8"/>
    </reaction>
</comment>
<dbReference type="InterPro" id="IPR017853">
    <property type="entry name" value="GH"/>
</dbReference>
<dbReference type="InterPro" id="IPR001000">
    <property type="entry name" value="GH10_dom"/>
</dbReference>
<accession>A0A1T5BFY3</accession>
<sequence>MKTVHLRFILCLGSLVFNTYAARCQAVQTDRIPSLKTIFQDDFLIGTCLNTSQIAGKDSAESNLIEQQFSAITPENIMKAHILHPAWNRFDFELADKLVAYAAKHRLKVNGHTLIWHSQLPDYIRQINDVDSVRQYFVNHIETVASRYDGLIESWDVVNEALNEDGTLRNSIFLEKLGKNYIIEAFRLAQKAAPNTKLYYNDYNIEQPQKRAGAISLIKSIQAAGVRIDGVGIQGHWRAGDVPMEDIEESIQEFSALGIEVMFTELDLSVLPNPWDSNIADIGRKAAYRAEMDPYSGGLPDSIQHVQALAYESLFRLFIKYRDSISRITFWGVSDGQSWLNNWPVRGRTNYPLLFDRQFKPKAAFYRVIAAGSVN</sequence>
<dbReference type="InterPro" id="IPR031158">
    <property type="entry name" value="GH10_AS"/>
</dbReference>
<evidence type="ECO:0000256" key="5">
    <source>
        <dbReference type="PROSITE-ProRule" id="PRU10061"/>
    </source>
</evidence>
<dbReference type="Pfam" id="PF00331">
    <property type="entry name" value="Glyco_hydro_10"/>
    <property type="match status" value="1"/>
</dbReference>
<evidence type="ECO:0000313" key="9">
    <source>
        <dbReference type="EMBL" id="SKB45733.1"/>
    </source>
</evidence>
<dbReference type="EMBL" id="FUYS01000003">
    <property type="protein sequence ID" value="SKB45733.1"/>
    <property type="molecule type" value="Genomic_DNA"/>
</dbReference>
<evidence type="ECO:0000256" key="7">
    <source>
        <dbReference type="SAM" id="SignalP"/>
    </source>
</evidence>
<dbReference type="RefSeq" id="WP_217698105.1">
    <property type="nucleotide sequence ID" value="NZ_FUYS01000003.1"/>
</dbReference>
<evidence type="ECO:0000313" key="10">
    <source>
        <dbReference type="Proteomes" id="UP000190541"/>
    </source>
</evidence>
<name>A0A1T5BFY3_9SPHI</name>
<dbReference type="STRING" id="623280.SAMN05660226_01431"/>